<dbReference type="AlphaFoldDB" id="A0A098LKL2"/>
<accession>A0A098LKL2</accession>
<keyword evidence="2" id="KW-1185">Reference proteome</keyword>
<sequence>MITEVGELIQRVAPTKEIAKDSINLFEEKISKEFKQKAETEERRASLVTKISEPYITSVIGNMNISTPDFKSLKELALDEHELHRQKLKEEHSDVEERARYMLRIDERYNIMGPPYDIDWTSGAIGYVHQNTGEFGISPFNGQAAAAVGIFVSPIQDVIGRFTAYVPVTYSWFNWIINTGYASTNGGIGVMIYDVQSGKTLLDNRAKLWNNTLVGAGFSNESETSTYLSSTSAAESYFAMTGGDLYLVWIWCWGEAKYNGSPALSMASIAGKIPFVAVQSWPTR</sequence>
<reference evidence="1 2" key="1">
    <citation type="submission" date="2014-09" db="EMBL/GenBank/DDBJ databases">
        <title>Sporocytophaga myxococcoides PG-01 genome sequencing.</title>
        <authorList>
            <person name="Liu L."/>
            <person name="Gao P.J."/>
            <person name="Chen G.J."/>
            <person name="Wang L.S."/>
        </authorList>
    </citation>
    <scope>NUCLEOTIDE SEQUENCE [LARGE SCALE GENOMIC DNA]</scope>
    <source>
        <strain evidence="1 2">PG-01</strain>
    </source>
</reference>
<proteinExistence type="predicted"/>
<evidence type="ECO:0000313" key="2">
    <source>
        <dbReference type="Proteomes" id="UP000030185"/>
    </source>
</evidence>
<comment type="caution">
    <text evidence="1">The sequence shown here is derived from an EMBL/GenBank/DDBJ whole genome shotgun (WGS) entry which is preliminary data.</text>
</comment>
<protein>
    <submittedName>
        <fullName evidence="1">Uncharacterized protein</fullName>
    </submittedName>
</protein>
<organism evidence="1 2">
    <name type="scientific">Sporocytophaga myxococcoides</name>
    <dbReference type="NCBI Taxonomy" id="153721"/>
    <lineage>
        <taxon>Bacteria</taxon>
        <taxon>Pseudomonadati</taxon>
        <taxon>Bacteroidota</taxon>
        <taxon>Cytophagia</taxon>
        <taxon>Cytophagales</taxon>
        <taxon>Cytophagaceae</taxon>
        <taxon>Sporocytophaga</taxon>
    </lineage>
</organism>
<dbReference type="OrthoDB" id="1490748at2"/>
<dbReference type="RefSeq" id="WP_045467431.1">
    <property type="nucleotide sequence ID" value="NZ_BBLT01000010.1"/>
</dbReference>
<dbReference type="EMBL" id="BBLT01000010">
    <property type="protein sequence ID" value="GAL86867.1"/>
    <property type="molecule type" value="Genomic_DNA"/>
</dbReference>
<name>A0A098LKL2_9BACT</name>
<gene>
    <name evidence="1" type="ORF">MYP_4097</name>
</gene>
<evidence type="ECO:0000313" key="1">
    <source>
        <dbReference type="EMBL" id="GAL86867.1"/>
    </source>
</evidence>
<dbReference type="Proteomes" id="UP000030185">
    <property type="component" value="Unassembled WGS sequence"/>
</dbReference>